<reference evidence="6 8" key="2">
    <citation type="journal article" date="2018" name="Plant J.">
        <title>The Physcomitrella patens chromosome-scale assembly reveals moss genome structure and evolution.</title>
        <authorList>
            <person name="Lang D."/>
            <person name="Ullrich K.K."/>
            <person name="Murat F."/>
            <person name="Fuchs J."/>
            <person name="Jenkins J."/>
            <person name="Haas F.B."/>
            <person name="Piednoel M."/>
            <person name="Gundlach H."/>
            <person name="Van Bel M."/>
            <person name="Meyberg R."/>
            <person name="Vives C."/>
            <person name="Morata J."/>
            <person name="Symeonidi A."/>
            <person name="Hiss M."/>
            <person name="Muchero W."/>
            <person name="Kamisugi Y."/>
            <person name="Saleh O."/>
            <person name="Blanc G."/>
            <person name="Decker E.L."/>
            <person name="van Gessel N."/>
            <person name="Grimwood J."/>
            <person name="Hayes R.D."/>
            <person name="Graham S.W."/>
            <person name="Gunter L.E."/>
            <person name="McDaniel S.F."/>
            <person name="Hoernstein S.N.W."/>
            <person name="Larsson A."/>
            <person name="Li F.W."/>
            <person name="Perroud P.F."/>
            <person name="Phillips J."/>
            <person name="Ranjan P."/>
            <person name="Rokshar D.S."/>
            <person name="Rothfels C.J."/>
            <person name="Schneider L."/>
            <person name="Shu S."/>
            <person name="Stevenson D.W."/>
            <person name="Thummler F."/>
            <person name="Tillich M."/>
            <person name="Villarreal Aguilar J.C."/>
            <person name="Widiez T."/>
            <person name="Wong G.K."/>
            <person name="Wymore A."/>
            <person name="Zhang Y."/>
            <person name="Zimmer A.D."/>
            <person name="Quatrano R.S."/>
            <person name="Mayer K.F.X."/>
            <person name="Goodstein D."/>
            <person name="Casacuberta J.M."/>
            <person name="Vandepoele K."/>
            <person name="Reski R."/>
            <person name="Cuming A.C."/>
            <person name="Tuskan G.A."/>
            <person name="Maumus F."/>
            <person name="Salse J."/>
            <person name="Schmutz J."/>
            <person name="Rensing S.A."/>
        </authorList>
    </citation>
    <scope>NUCLEOTIDE SEQUENCE [LARGE SCALE GENOMIC DNA]</scope>
    <source>
        <strain evidence="7 8">cv. Gransden 2004</strain>
    </source>
</reference>
<dbReference type="InterPro" id="IPR054502">
    <property type="entry name" value="bHLH-TF_ACT-like_plant"/>
</dbReference>
<dbReference type="KEGG" id="ppp:112294142"/>
<dbReference type="GeneID" id="112294142"/>
<organism evidence="6">
    <name type="scientific">Physcomitrium patens</name>
    <name type="common">Spreading-leaved earth moss</name>
    <name type="synonym">Physcomitrella patens</name>
    <dbReference type="NCBI Taxonomy" id="3218"/>
    <lineage>
        <taxon>Eukaryota</taxon>
        <taxon>Viridiplantae</taxon>
        <taxon>Streptophyta</taxon>
        <taxon>Embryophyta</taxon>
        <taxon>Bryophyta</taxon>
        <taxon>Bryophytina</taxon>
        <taxon>Bryopsida</taxon>
        <taxon>Funariidae</taxon>
        <taxon>Funariales</taxon>
        <taxon>Funariaceae</taxon>
        <taxon>Physcomitrium</taxon>
    </lineage>
</organism>
<dbReference type="SUPFAM" id="SSF47459">
    <property type="entry name" value="HLH, helix-loop-helix DNA-binding domain"/>
    <property type="match status" value="1"/>
</dbReference>
<accession>A0A2K1J3D4</accession>
<evidence type="ECO:0000256" key="3">
    <source>
        <dbReference type="ARBA" id="ARBA00023163"/>
    </source>
</evidence>
<dbReference type="Gene3D" id="4.10.280.10">
    <property type="entry name" value="Helix-loop-helix DNA-binding domain"/>
    <property type="match status" value="1"/>
</dbReference>
<evidence type="ECO:0000256" key="4">
    <source>
        <dbReference type="ARBA" id="ARBA00023242"/>
    </source>
</evidence>
<evidence type="ECO:0000313" key="6">
    <source>
        <dbReference type="EMBL" id="PNR36037.1"/>
    </source>
</evidence>
<dbReference type="Pfam" id="PF00010">
    <property type="entry name" value="HLH"/>
    <property type="match status" value="1"/>
</dbReference>
<dbReference type="InterPro" id="IPR036638">
    <property type="entry name" value="HLH_DNA-bd_sf"/>
</dbReference>
<name>A0A2K1J3D4_PHYPA</name>
<dbReference type="Pfam" id="PF22754">
    <property type="entry name" value="bHLH-TF_ACT-like_plant"/>
    <property type="match status" value="1"/>
</dbReference>
<keyword evidence="3" id="KW-0804">Transcription</keyword>
<dbReference type="AlphaFoldDB" id="A0A2K1J3D4"/>
<evidence type="ECO:0000259" key="5">
    <source>
        <dbReference type="PROSITE" id="PS50888"/>
    </source>
</evidence>
<dbReference type="PROSITE" id="PS50888">
    <property type="entry name" value="BHLH"/>
    <property type="match status" value="1"/>
</dbReference>
<dbReference type="InterPro" id="IPR045239">
    <property type="entry name" value="bHLH95_bHLH"/>
</dbReference>
<keyword evidence="4" id="KW-0539">Nucleus</keyword>
<dbReference type="Gramene" id="Pp3c17_10200V3.2">
    <property type="protein sequence ID" value="Pp3c17_10200V3.2"/>
    <property type="gene ID" value="Pp3c17_10200"/>
</dbReference>
<protein>
    <recommendedName>
        <fullName evidence="5">BHLH domain-containing protein</fullName>
    </recommendedName>
</protein>
<proteinExistence type="predicted"/>
<dbReference type="Proteomes" id="UP000006727">
    <property type="component" value="Chromosome 17"/>
</dbReference>
<dbReference type="InterPro" id="IPR011598">
    <property type="entry name" value="bHLH_dom"/>
</dbReference>
<reference evidence="6 8" key="1">
    <citation type="journal article" date="2008" name="Science">
        <title>The Physcomitrella genome reveals evolutionary insights into the conquest of land by plants.</title>
        <authorList>
            <person name="Rensing S."/>
            <person name="Lang D."/>
            <person name="Zimmer A."/>
            <person name="Terry A."/>
            <person name="Salamov A."/>
            <person name="Shapiro H."/>
            <person name="Nishiyama T."/>
            <person name="Perroud P.-F."/>
            <person name="Lindquist E."/>
            <person name="Kamisugi Y."/>
            <person name="Tanahashi T."/>
            <person name="Sakakibara K."/>
            <person name="Fujita T."/>
            <person name="Oishi K."/>
            <person name="Shin-I T."/>
            <person name="Kuroki Y."/>
            <person name="Toyoda A."/>
            <person name="Suzuki Y."/>
            <person name="Hashimoto A."/>
            <person name="Yamaguchi K."/>
            <person name="Sugano A."/>
            <person name="Kohara Y."/>
            <person name="Fujiyama A."/>
            <person name="Anterola A."/>
            <person name="Aoki S."/>
            <person name="Ashton N."/>
            <person name="Barbazuk W.B."/>
            <person name="Barker E."/>
            <person name="Bennetzen J."/>
            <person name="Bezanilla M."/>
            <person name="Blankenship R."/>
            <person name="Cho S.H."/>
            <person name="Dutcher S."/>
            <person name="Estelle M."/>
            <person name="Fawcett J.A."/>
            <person name="Gundlach H."/>
            <person name="Hanada K."/>
            <person name="Heyl A."/>
            <person name="Hicks K.A."/>
            <person name="Hugh J."/>
            <person name="Lohr M."/>
            <person name="Mayer K."/>
            <person name="Melkozernov A."/>
            <person name="Murata T."/>
            <person name="Nelson D."/>
            <person name="Pils B."/>
            <person name="Prigge M."/>
            <person name="Reiss B."/>
            <person name="Renner T."/>
            <person name="Rombauts S."/>
            <person name="Rushton P."/>
            <person name="Sanderfoot A."/>
            <person name="Schween G."/>
            <person name="Shiu S.-H."/>
            <person name="Stueber K."/>
            <person name="Theodoulou F.L."/>
            <person name="Tu H."/>
            <person name="Van de Peer Y."/>
            <person name="Verrier P.J."/>
            <person name="Waters E."/>
            <person name="Wood A."/>
            <person name="Yang L."/>
            <person name="Cove D."/>
            <person name="Cuming A."/>
            <person name="Hasebe M."/>
            <person name="Lucas S."/>
            <person name="Mishler D.B."/>
            <person name="Reski R."/>
            <person name="Grigoriev I."/>
            <person name="Quatrano R.S."/>
            <person name="Boore J.L."/>
        </authorList>
    </citation>
    <scope>NUCLEOTIDE SEQUENCE [LARGE SCALE GENOMIC DNA]</scope>
    <source>
        <strain evidence="7 8">cv. Gransden 2004</strain>
    </source>
</reference>
<keyword evidence="8" id="KW-1185">Reference proteome</keyword>
<dbReference type="GO" id="GO:0046983">
    <property type="term" value="F:protein dimerization activity"/>
    <property type="evidence" value="ECO:0007669"/>
    <property type="project" value="InterPro"/>
</dbReference>
<comment type="subcellular location">
    <subcellularLocation>
        <location evidence="1">Nucleus</location>
    </subcellularLocation>
</comment>
<evidence type="ECO:0000313" key="7">
    <source>
        <dbReference type="EnsemblPlants" id="Pp3c17_10200V3.1"/>
    </source>
</evidence>
<evidence type="ECO:0000256" key="1">
    <source>
        <dbReference type="ARBA" id="ARBA00004123"/>
    </source>
</evidence>
<reference evidence="7" key="3">
    <citation type="submission" date="2020-12" db="UniProtKB">
        <authorList>
            <consortium name="EnsemblPlants"/>
        </authorList>
    </citation>
    <scope>IDENTIFICATION</scope>
</reference>
<gene>
    <name evidence="7" type="primary">LOC112294142</name>
    <name evidence="6" type="ORF">PHYPA_021887</name>
</gene>
<sequence length="427" mass="47429">MESTPHRGGVPDPNDVNLLSRSFSMDFASMLESTDGVLHQQIDEYLQGPADHHQFNHDDGTGFSIPYSEPLSFAAASPPFQSIMSVETLQGSNVMKQSLGRNSHHCGPEIQSKIQYVQMLPISIGAANLCAPHQQIHDMGFLEPSSFERELQAPAQPDMFYHCSSEPGAVIPGEVSGYEQSCSPDNFRGTTCESIGPQSELGAGNLFQKDQVVKGKRPTDAVGHIIRERQRRDDMTNKFLLLESILPPAPKRDRATVIKDSIQYVKNLRHRVKNLHQKRSQMRSKLTNVSFLSPTAIMQKKNEKKLLTPTNSQALLQTSVASDDIVSCPIHSDEMGKTTDIEKVKVHVDLPHQVVIEMTCRQQPRVQIRLLKTLESMGLDVSRCSVSKIRSHLLFSIIVKPRMMAEPPLTSKDIVQALKLAVAPADL</sequence>
<dbReference type="SMART" id="SM00353">
    <property type="entry name" value="HLH"/>
    <property type="match status" value="1"/>
</dbReference>
<dbReference type="EMBL" id="ABEU02000017">
    <property type="protein sequence ID" value="PNR36037.1"/>
    <property type="molecule type" value="Genomic_DNA"/>
</dbReference>
<dbReference type="EnsemblPlants" id="Pp3c17_10200V3.2">
    <property type="protein sequence ID" value="Pp3c17_10200V3.2"/>
    <property type="gene ID" value="Pp3c17_10200"/>
</dbReference>
<dbReference type="PaxDb" id="3218-PP1S105_201V6.1"/>
<dbReference type="CDD" id="cd11393">
    <property type="entry name" value="bHLH_AtbHLH_like"/>
    <property type="match status" value="1"/>
</dbReference>
<evidence type="ECO:0000313" key="8">
    <source>
        <dbReference type="Proteomes" id="UP000006727"/>
    </source>
</evidence>
<feature type="domain" description="BHLH" evidence="5">
    <location>
        <begin position="219"/>
        <end position="268"/>
    </location>
</feature>
<dbReference type="OrthoDB" id="5778525at2759"/>
<keyword evidence="2" id="KW-0805">Transcription regulation</keyword>
<dbReference type="RefSeq" id="XP_024400112.1">
    <property type="nucleotide sequence ID" value="XM_024544344.2"/>
</dbReference>
<evidence type="ECO:0000256" key="2">
    <source>
        <dbReference type="ARBA" id="ARBA00023015"/>
    </source>
</evidence>
<dbReference type="PANTHER" id="PTHR45959">
    <property type="entry name" value="BHLH TRANSCRIPTION FACTOR"/>
    <property type="match status" value="1"/>
</dbReference>
<dbReference type="Gramene" id="Pp3c17_10200V3.1">
    <property type="protein sequence ID" value="Pp3c17_10200V3.1"/>
    <property type="gene ID" value="Pp3c17_10200"/>
</dbReference>
<dbReference type="EnsemblPlants" id="Pp3c17_10200V3.1">
    <property type="protein sequence ID" value="Pp3c17_10200V3.1"/>
    <property type="gene ID" value="Pp3c17_10200"/>
</dbReference>
<dbReference type="InterPro" id="IPR052610">
    <property type="entry name" value="bHLH_transcription_regulator"/>
</dbReference>
<dbReference type="PANTHER" id="PTHR45959:SF55">
    <property type="entry name" value="BHLH DOMAIN-CONTAINING PROTEIN"/>
    <property type="match status" value="1"/>
</dbReference>